<proteinExistence type="predicted"/>
<organism evidence="4 5">
    <name type="scientific">Podarcis lilfordi</name>
    <name type="common">Lilford's wall lizard</name>
    <dbReference type="NCBI Taxonomy" id="74358"/>
    <lineage>
        <taxon>Eukaryota</taxon>
        <taxon>Metazoa</taxon>
        <taxon>Chordata</taxon>
        <taxon>Craniata</taxon>
        <taxon>Vertebrata</taxon>
        <taxon>Euteleostomi</taxon>
        <taxon>Lepidosauria</taxon>
        <taxon>Squamata</taxon>
        <taxon>Bifurcata</taxon>
        <taxon>Unidentata</taxon>
        <taxon>Episquamata</taxon>
        <taxon>Laterata</taxon>
        <taxon>Lacertibaenia</taxon>
        <taxon>Lacertidae</taxon>
        <taxon>Podarcis</taxon>
    </lineage>
</organism>
<dbReference type="SMART" id="SM00328">
    <property type="entry name" value="BPI1"/>
    <property type="match status" value="1"/>
</dbReference>
<evidence type="ECO:0000256" key="1">
    <source>
        <dbReference type="SAM" id="MobiDB-lite"/>
    </source>
</evidence>
<gene>
    <name evidence="4" type="ORF">PODLI_1B014949</name>
</gene>
<dbReference type="SUPFAM" id="SSF55394">
    <property type="entry name" value="Bactericidal permeability-increasing protein, BPI"/>
    <property type="match status" value="2"/>
</dbReference>
<dbReference type="Pfam" id="PF02886">
    <property type="entry name" value="LBP_BPI_CETP_C"/>
    <property type="match status" value="1"/>
</dbReference>
<dbReference type="Proteomes" id="UP001178461">
    <property type="component" value="Chromosome 6"/>
</dbReference>
<dbReference type="Gene3D" id="3.15.20.10">
    <property type="entry name" value="Bactericidal permeability-increasing protein, domain 2"/>
    <property type="match status" value="1"/>
</dbReference>
<dbReference type="Gene3D" id="3.15.10.10">
    <property type="entry name" value="Bactericidal permeability-increasing protein, domain 1"/>
    <property type="match status" value="1"/>
</dbReference>
<evidence type="ECO:0000313" key="4">
    <source>
        <dbReference type="EMBL" id="CAI5778586.1"/>
    </source>
</evidence>
<dbReference type="InterPro" id="IPR051660">
    <property type="entry name" value="BPI_fold-BPI/LBP"/>
</dbReference>
<protein>
    <submittedName>
        <fullName evidence="4">BPI fold-containing family B member 2</fullName>
    </submittedName>
</protein>
<keyword evidence="5" id="KW-1185">Reference proteome</keyword>
<dbReference type="SMART" id="SM00329">
    <property type="entry name" value="BPI2"/>
    <property type="match status" value="1"/>
</dbReference>
<dbReference type="InterPro" id="IPR017942">
    <property type="entry name" value="Lipid-bd_serum_glycop_N"/>
</dbReference>
<name>A0AA35P7L9_9SAUR</name>
<dbReference type="AlphaFoldDB" id="A0AA35P7L9"/>
<dbReference type="InterPro" id="IPR017943">
    <property type="entry name" value="Bactericidal_perm-incr_a/b_dom"/>
</dbReference>
<accession>A0AA35P7L9</accession>
<feature type="domain" description="Lipid-binding serum glycoprotein N-terminal" evidence="2">
    <location>
        <begin position="72"/>
        <end position="278"/>
    </location>
</feature>
<sequence length="506" mass="54257">MPNKSQVSFAHRSKGGSRSGPASVSGIYHLPKAVRLPSGCTTKQKMLKLCILSVLLCLLVPSQGSTPGTVVRVNQEALEYVCQQGKPSLLRGLMVIQIPNFMSPRTIIGSLLKVVGIRVLNAQLPHLSVKLIPRSGVQLSLSAQLHIRGSVLIAPVELRVGSSILLDVRVMRSPHGFPILSVTACKSLLGDVDILLGGSNLLGFLKPLQNHIRAVLVDKMCLSLSSVVLGLNARLGTLVGLNSINPMSSLQYAMMEDPEITEDYIDLDLNAVIALMGKPVDFEPAGPLPPFSLPPPETVSDDSMVNMGLSEHLFASLFASLEQSGALNLQIGGQSSHLTTSMLEQAIPSISKRYPQAVALMLNVVVSKLPMISFHEGAAILRLSPVIQVGVAESGSFQQSQALFTLGVDLTLAVKLDVTITSLHLTVAVHGDVGLEVESSSMEITEISYLRRVVLSEFQDAFLAHVNAALSVGISLPKLNNVQYIEPEIQIHEGYAQVNCDLDYQP</sequence>
<dbReference type="GO" id="GO:0008289">
    <property type="term" value="F:lipid binding"/>
    <property type="evidence" value="ECO:0007669"/>
    <property type="project" value="InterPro"/>
</dbReference>
<reference evidence="4" key="1">
    <citation type="submission" date="2022-12" db="EMBL/GenBank/DDBJ databases">
        <authorList>
            <person name="Alioto T."/>
            <person name="Alioto T."/>
            <person name="Gomez Garrido J."/>
        </authorList>
    </citation>
    <scope>NUCLEOTIDE SEQUENCE</scope>
</reference>
<dbReference type="EMBL" id="OX395131">
    <property type="protein sequence ID" value="CAI5778586.1"/>
    <property type="molecule type" value="Genomic_DNA"/>
</dbReference>
<dbReference type="InterPro" id="IPR001124">
    <property type="entry name" value="Lipid-bd_serum_glycop_C"/>
</dbReference>
<feature type="domain" description="Lipid-binding serum glycoprotein C-terminal" evidence="3">
    <location>
        <begin position="299"/>
        <end position="500"/>
    </location>
</feature>
<dbReference type="Pfam" id="PF01273">
    <property type="entry name" value="LBP_BPI_CETP"/>
    <property type="match status" value="1"/>
</dbReference>
<evidence type="ECO:0000259" key="2">
    <source>
        <dbReference type="SMART" id="SM00328"/>
    </source>
</evidence>
<evidence type="ECO:0000259" key="3">
    <source>
        <dbReference type="SMART" id="SM00329"/>
    </source>
</evidence>
<dbReference type="PANTHER" id="PTHR46019">
    <property type="entry name" value="BPI FOLD-CONTAINING FAMILY B MEMBER 4-RELATED"/>
    <property type="match status" value="1"/>
</dbReference>
<evidence type="ECO:0000313" key="5">
    <source>
        <dbReference type="Proteomes" id="UP001178461"/>
    </source>
</evidence>
<dbReference type="PANTHER" id="PTHR46019:SF1">
    <property type="entry name" value="BPI FOLD-CONTAINING FAMILY B MEMBER 2"/>
    <property type="match status" value="1"/>
</dbReference>
<feature type="region of interest" description="Disordered" evidence="1">
    <location>
        <begin position="1"/>
        <end position="23"/>
    </location>
</feature>